<keyword evidence="1" id="KW-0175">Coiled coil</keyword>
<dbReference type="OMA" id="CWWTCMF"/>
<feature type="compositionally biased region" description="Polar residues" evidence="2">
    <location>
        <begin position="70"/>
        <end position="94"/>
    </location>
</feature>
<accession>A0A0M9FUT3</accession>
<feature type="region of interest" description="Disordered" evidence="2">
    <location>
        <begin position="493"/>
        <end position="523"/>
    </location>
</feature>
<reference evidence="3 4" key="1">
    <citation type="submission" date="2015-07" db="EMBL/GenBank/DDBJ databases">
        <title>High-quality genome of monoxenous trypanosomatid Leptomonas pyrrhocoris.</title>
        <authorList>
            <person name="Flegontov P."/>
            <person name="Butenko A."/>
            <person name="Firsov S."/>
            <person name="Vlcek C."/>
            <person name="Logacheva M.D."/>
            <person name="Field M."/>
            <person name="Filatov D."/>
            <person name="Flegontova O."/>
            <person name="Gerasimov E."/>
            <person name="Jackson A.P."/>
            <person name="Kelly S."/>
            <person name="Opperdoes F."/>
            <person name="O'Reilly A."/>
            <person name="Votypka J."/>
            <person name="Yurchenko V."/>
            <person name="Lukes J."/>
        </authorList>
    </citation>
    <scope>NUCLEOTIDE SEQUENCE [LARGE SCALE GENOMIC DNA]</scope>
    <source>
        <strain evidence="3">H10</strain>
    </source>
</reference>
<keyword evidence="4" id="KW-1185">Reference proteome</keyword>
<feature type="compositionally biased region" description="Polar residues" evidence="2">
    <location>
        <begin position="1084"/>
        <end position="1101"/>
    </location>
</feature>
<feature type="compositionally biased region" description="Polar residues" evidence="2">
    <location>
        <begin position="1153"/>
        <end position="1171"/>
    </location>
</feature>
<dbReference type="RefSeq" id="XP_015654828.1">
    <property type="nucleotide sequence ID" value="XM_015806464.1"/>
</dbReference>
<dbReference type="Proteomes" id="UP000037923">
    <property type="component" value="Unassembled WGS sequence"/>
</dbReference>
<dbReference type="OrthoDB" id="77911at2759"/>
<feature type="compositionally biased region" description="Low complexity" evidence="2">
    <location>
        <begin position="1"/>
        <end position="11"/>
    </location>
</feature>
<comment type="caution">
    <text evidence="3">The sequence shown here is derived from an EMBL/GenBank/DDBJ whole genome shotgun (WGS) entry which is preliminary data.</text>
</comment>
<protein>
    <submittedName>
        <fullName evidence="3">Uncharacterized protein</fullName>
    </submittedName>
</protein>
<feature type="compositionally biased region" description="Low complexity" evidence="2">
    <location>
        <begin position="1186"/>
        <end position="1205"/>
    </location>
</feature>
<feature type="compositionally biased region" description="Low complexity" evidence="2">
    <location>
        <begin position="385"/>
        <end position="396"/>
    </location>
</feature>
<evidence type="ECO:0000256" key="1">
    <source>
        <dbReference type="SAM" id="Coils"/>
    </source>
</evidence>
<proteinExistence type="predicted"/>
<organism evidence="3 4">
    <name type="scientific">Leptomonas pyrrhocoris</name>
    <name type="common">Firebug parasite</name>
    <dbReference type="NCBI Taxonomy" id="157538"/>
    <lineage>
        <taxon>Eukaryota</taxon>
        <taxon>Discoba</taxon>
        <taxon>Euglenozoa</taxon>
        <taxon>Kinetoplastea</taxon>
        <taxon>Metakinetoplastina</taxon>
        <taxon>Trypanosomatida</taxon>
        <taxon>Trypanosomatidae</taxon>
        <taxon>Leishmaniinae</taxon>
        <taxon>Leptomonas</taxon>
    </lineage>
</organism>
<dbReference type="EMBL" id="LGTL01000020">
    <property type="protein sequence ID" value="KPA76389.1"/>
    <property type="molecule type" value="Genomic_DNA"/>
</dbReference>
<dbReference type="GeneID" id="26908014"/>
<feature type="compositionally biased region" description="Polar residues" evidence="2">
    <location>
        <begin position="498"/>
        <end position="514"/>
    </location>
</feature>
<feature type="compositionally biased region" description="Low complexity" evidence="2">
    <location>
        <begin position="28"/>
        <end position="42"/>
    </location>
</feature>
<sequence length="1323" mass="139587">MKRRALFSSDSDASDDDLFARRGGGSRGSAPAPHAALDDPLLTQAATSDAAPTGSVSAKQRPPPPPPPRSATNTSNDLLPQSSKVASTRRNLSQLFDDGPPFVSQQPSSSPAPLVVPSTAPAVAAEAGVPHTSVDAASHSTFGPSLSPANNAADAFFPPRFTYEGPGSTDASHNALLHDHRHQDGSIAANSGGAAGLTTALHAVVQVYRDALYCGTCMLALCVPPSSVPSRSSSSSANTTAASLSSAPQQLPPSAAARERLRQRDSGPLRRASPPSASPAPILLLMSSNRQVLCRISLERPESVFERGSLQLQQDREQPQYLSFFCDLPNASGAACWWTCMFPDRGKALEFLVATYTVAQYAAALAKQAGTFAAAVPAVRVLPRSSSFSSSTSTSSCTNADPNGGGDSGASIVQINKPATIYWSTWALRRVSRTTSYCLPAECVDGVAPPPSSPRNVTPGSGTLREGLEAAMVGMRSGESRIVFLTAEETRVRHPELSSPSSMQFPDLSTSSSPGARWRGHHGSDKHTLVTEVGALSWLAVAYVTCVNAVSTTTAPAPAPAAGPPTRVRAEPRHAPQQPEPNSQPGFPTASVDPTAATSEMLQQLLLRALQPAQPTHGAPPTLTAATPVHTWDAMERALDRALLQLGSLCEKVDRLDIEGKLQRNNAELERVVKRLVGLAPQEDVAVEDTLKDRDALLASVERYRERYEEANANYQRALEAMGRSSEKAQALEKDLQVQQDLWTRQRQDAAEQTRLKLLEQDVRHREELERLAEERYAAGKSDGHAAGYREGRQAAFTAVDGEGGVSAVMAEWKAKVTARDQQIVTLQAALQDAKFHHERDRRQLRAEIDVLTGLNDRLQYMQANADVRAPEETMRQQCKRVKRTLNSVYSQVEAHVLALPLRCRPDEGSGEGQVRCVSTDDVLAVVMTVIRSEAQSAVAQIQADAEHRAKENAEVRARTLARQHTQRPAVAFLEKGMENSGNGGNADETDDAAAAGTTSSLAAATSAPPLPPPLHTAASRSELAAVAASLLPAVSHVTSSSLVGGGDGSLSGDPLNLYGAAAQADVAEDFTLHSAEAEDAFSRSVQPVEQKTSPVASSPSAMDVAELVAESPVQGRVGSADDAAWSSAGVAERANERGAAATETGSGIAPRRSTNAAATTESPLRTTLSTVEAAKDSHKRATTGTSDSFTPSFPSPSASPVEAASPPPEADPRRPATRLPDVPAPTSSTVVATEDSEKNLSPPEQRGEDAGAQQKSDVAFSFPPSSAKTFTSPSEAAASATAAAAVSPSSDAEDATPPLHNWHSRRLFTTPPPFTESSLEQE</sequence>
<feature type="region of interest" description="Disordered" evidence="2">
    <location>
        <begin position="1128"/>
        <end position="1323"/>
    </location>
</feature>
<gene>
    <name evidence="3" type="ORF">ABB37_07729</name>
</gene>
<feature type="region of interest" description="Disordered" evidence="2">
    <location>
        <begin position="385"/>
        <end position="410"/>
    </location>
</feature>
<feature type="compositionally biased region" description="Low complexity" evidence="2">
    <location>
        <begin position="229"/>
        <end position="256"/>
    </location>
</feature>
<feature type="compositionally biased region" description="Basic and acidic residues" evidence="2">
    <location>
        <begin position="257"/>
        <end position="268"/>
    </location>
</feature>
<dbReference type="VEuPathDB" id="TriTrypDB:LpyrH10_20_0520"/>
<evidence type="ECO:0000256" key="2">
    <source>
        <dbReference type="SAM" id="MobiDB-lite"/>
    </source>
</evidence>
<name>A0A0M9FUT3_LEPPY</name>
<feature type="compositionally biased region" description="Low complexity" evidence="2">
    <location>
        <begin position="1272"/>
        <end position="1291"/>
    </location>
</feature>
<feature type="region of interest" description="Disordered" evidence="2">
    <location>
        <begin position="554"/>
        <end position="593"/>
    </location>
</feature>
<evidence type="ECO:0000313" key="3">
    <source>
        <dbReference type="EMBL" id="KPA76389.1"/>
    </source>
</evidence>
<feature type="coiled-coil region" evidence="1">
    <location>
        <begin position="694"/>
        <end position="735"/>
    </location>
</feature>
<evidence type="ECO:0000313" key="4">
    <source>
        <dbReference type="Proteomes" id="UP000037923"/>
    </source>
</evidence>
<feature type="region of interest" description="Disordered" evidence="2">
    <location>
        <begin position="229"/>
        <end position="281"/>
    </location>
</feature>
<feature type="compositionally biased region" description="Low complexity" evidence="2">
    <location>
        <begin position="100"/>
        <end position="116"/>
    </location>
</feature>
<feature type="region of interest" description="Disordered" evidence="2">
    <location>
        <begin position="1"/>
        <end position="116"/>
    </location>
</feature>
<feature type="compositionally biased region" description="Low complexity" evidence="2">
    <location>
        <begin position="269"/>
        <end position="281"/>
    </location>
</feature>
<feature type="region of interest" description="Disordered" evidence="2">
    <location>
        <begin position="1081"/>
        <end position="1101"/>
    </location>
</feature>